<dbReference type="Gene3D" id="1.25.40.10">
    <property type="entry name" value="Tetratricopeptide repeat domain"/>
    <property type="match status" value="1"/>
</dbReference>
<evidence type="ECO:0000313" key="1">
    <source>
        <dbReference type="EMBL" id="KAI9264181.1"/>
    </source>
</evidence>
<proteinExistence type="predicted"/>
<evidence type="ECO:0008006" key="3">
    <source>
        <dbReference type="Google" id="ProtNLM"/>
    </source>
</evidence>
<protein>
    <recommendedName>
        <fullName evidence="3">Tetratricopeptide repeat protein</fullName>
    </recommendedName>
</protein>
<dbReference type="Proteomes" id="UP001209540">
    <property type="component" value="Unassembled WGS sequence"/>
</dbReference>
<comment type="caution">
    <text evidence="1">The sequence shown here is derived from an EMBL/GenBank/DDBJ whole genome shotgun (WGS) entry which is preliminary data.</text>
</comment>
<reference evidence="1" key="2">
    <citation type="submission" date="2023-02" db="EMBL/GenBank/DDBJ databases">
        <authorList>
            <consortium name="DOE Joint Genome Institute"/>
            <person name="Mondo S.J."/>
            <person name="Chang Y."/>
            <person name="Wang Y."/>
            <person name="Ahrendt S."/>
            <person name="Andreopoulos W."/>
            <person name="Barry K."/>
            <person name="Beard J."/>
            <person name="Benny G.L."/>
            <person name="Blankenship S."/>
            <person name="Bonito G."/>
            <person name="Cuomo C."/>
            <person name="Desiro A."/>
            <person name="Gervers K.A."/>
            <person name="Hundley H."/>
            <person name="Kuo A."/>
            <person name="LaButti K."/>
            <person name="Lang B.F."/>
            <person name="Lipzen A."/>
            <person name="O'Donnell K."/>
            <person name="Pangilinan J."/>
            <person name="Reynolds N."/>
            <person name="Sandor L."/>
            <person name="Smith M.W."/>
            <person name="Tsang A."/>
            <person name="Grigoriev I.V."/>
            <person name="Stajich J.E."/>
            <person name="Spatafora J.W."/>
        </authorList>
    </citation>
    <scope>NUCLEOTIDE SEQUENCE</scope>
    <source>
        <strain evidence="1">RSA 2281</strain>
    </source>
</reference>
<dbReference type="SUPFAM" id="SSF48452">
    <property type="entry name" value="TPR-like"/>
    <property type="match status" value="1"/>
</dbReference>
<organism evidence="1 2">
    <name type="scientific">Phascolomyces articulosus</name>
    <dbReference type="NCBI Taxonomy" id="60185"/>
    <lineage>
        <taxon>Eukaryota</taxon>
        <taxon>Fungi</taxon>
        <taxon>Fungi incertae sedis</taxon>
        <taxon>Mucoromycota</taxon>
        <taxon>Mucoromycotina</taxon>
        <taxon>Mucoromycetes</taxon>
        <taxon>Mucorales</taxon>
        <taxon>Lichtheimiaceae</taxon>
        <taxon>Phascolomyces</taxon>
    </lineage>
</organism>
<dbReference type="EMBL" id="JAIXMP010000012">
    <property type="protein sequence ID" value="KAI9264181.1"/>
    <property type="molecule type" value="Genomic_DNA"/>
</dbReference>
<dbReference type="AlphaFoldDB" id="A0AAD5KB94"/>
<evidence type="ECO:0000313" key="2">
    <source>
        <dbReference type="Proteomes" id="UP001209540"/>
    </source>
</evidence>
<accession>A0AAD5KB94</accession>
<name>A0AAD5KB94_9FUNG</name>
<gene>
    <name evidence="1" type="ORF">BDA99DRAFT_508637</name>
</gene>
<keyword evidence="2" id="KW-1185">Reference proteome</keyword>
<dbReference type="InterPro" id="IPR011990">
    <property type="entry name" value="TPR-like_helical_dom_sf"/>
</dbReference>
<reference evidence="1" key="1">
    <citation type="journal article" date="2022" name="IScience">
        <title>Evolution of zygomycete secretomes and the origins of terrestrial fungal ecologies.</title>
        <authorList>
            <person name="Chang Y."/>
            <person name="Wang Y."/>
            <person name="Mondo S."/>
            <person name="Ahrendt S."/>
            <person name="Andreopoulos W."/>
            <person name="Barry K."/>
            <person name="Beard J."/>
            <person name="Benny G.L."/>
            <person name="Blankenship S."/>
            <person name="Bonito G."/>
            <person name="Cuomo C."/>
            <person name="Desiro A."/>
            <person name="Gervers K.A."/>
            <person name="Hundley H."/>
            <person name="Kuo A."/>
            <person name="LaButti K."/>
            <person name="Lang B.F."/>
            <person name="Lipzen A."/>
            <person name="O'Donnell K."/>
            <person name="Pangilinan J."/>
            <person name="Reynolds N."/>
            <person name="Sandor L."/>
            <person name="Smith M.E."/>
            <person name="Tsang A."/>
            <person name="Grigoriev I.V."/>
            <person name="Stajich J.E."/>
            <person name="Spatafora J.W."/>
        </authorList>
    </citation>
    <scope>NUCLEOTIDE SEQUENCE</scope>
    <source>
        <strain evidence="1">RSA 2281</strain>
    </source>
</reference>
<sequence length="170" mass="19889">MSNQVYKRIVESASSAIELIKRSLIFKVLDHRIHSLYRLCPHEETISDAEEVISIAPDLAAGYKHLGRLYSIQGQQREAVITYETALQNVTLSNNNNYIFQQQQYHQELAKRREMAMESNDKRINFMSILSAELSDHIFAELDRNLRQFACHSQKHGVRQYWDVQWHGLL</sequence>